<name>A0A0K2S3N1_CITFR</name>
<proteinExistence type="predicted"/>
<dbReference type="EMBL" id="AP014939">
    <property type="protein sequence ID" value="BAS21709.1"/>
    <property type="molecule type" value="Genomic_DNA"/>
</dbReference>
<accession>A0A0K2S3N1</accession>
<organism evidence="1">
    <name type="scientific">Citrobacter freundii</name>
    <dbReference type="NCBI Taxonomy" id="546"/>
    <lineage>
        <taxon>Bacteria</taxon>
        <taxon>Pseudomonadati</taxon>
        <taxon>Pseudomonadota</taxon>
        <taxon>Gammaproteobacteria</taxon>
        <taxon>Enterobacterales</taxon>
        <taxon>Enterobacteriaceae</taxon>
        <taxon>Citrobacter</taxon>
        <taxon>Citrobacter freundii complex</taxon>
    </lineage>
</organism>
<protein>
    <submittedName>
        <fullName evidence="1">Uncharacterized protein</fullName>
    </submittedName>
</protein>
<dbReference type="AlphaFoldDB" id="A0A0K2S3N1"/>
<geneLocation type="plasmid" evidence="1">
    <name>pKHM-1</name>
</geneLocation>
<sequence length="131" mass="14567">MFQFFNAFRQITMALAAVGFFNTRIACALLGSIEQMLSMLATQLTPNLIQFSQGFQQVLAATQANIAGKIDRYRVLLVIQYMQEFKWGVHPLAGPNGIVADRNSSLGIINTSDYMCHGITLVIGRYCVQDQ</sequence>
<keyword evidence="1" id="KW-0614">Plasmid</keyword>
<reference evidence="1" key="1">
    <citation type="submission" date="2015-08" db="EMBL/GenBank/DDBJ databases">
        <title>Complete DNA Sequence of Pseudomonas syringae pv. actinidiae, the Causal Agent of Kiwifruit Canker Disease.</title>
        <authorList>
            <person name="Rikkerink E.H.A."/>
            <person name="Fineran P.C."/>
        </authorList>
    </citation>
    <scope>NUCLEOTIDE SEQUENCE</scope>
    <source>
        <strain evidence="1">KHM 243</strain>
        <plasmid evidence="1">pKHM-1</plasmid>
    </source>
</reference>
<evidence type="ECO:0000313" key="1">
    <source>
        <dbReference type="EMBL" id="BAS21709.1"/>
    </source>
</evidence>